<dbReference type="InterPro" id="IPR025669">
    <property type="entry name" value="AAA_dom"/>
</dbReference>
<dbReference type="GO" id="GO:0016301">
    <property type="term" value="F:kinase activity"/>
    <property type="evidence" value="ECO:0007669"/>
    <property type="project" value="UniProtKB-KW"/>
</dbReference>
<organism evidence="10 11">
    <name type="scientific">Cytobacillus stercorigallinarum</name>
    <dbReference type="NCBI Taxonomy" id="2762240"/>
    <lineage>
        <taxon>Bacteria</taxon>
        <taxon>Bacillati</taxon>
        <taxon>Bacillota</taxon>
        <taxon>Bacilli</taxon>
        <taxon>Bacillales</taxon>
        <taxon>Bacillaceae</taxon>
        <taxon>Cytobacillus</taxon>
    </lineage>
</organism>
<evidence type="ECO:0000256" key="6">
    <source>
        <dbReference type="ARBA" id="ARBA00022840"/>
    </source>
</evidence>
<sequence>MKRQGYKKIKIRGGVTLALIRNKHNNQLKRNIITKHQPKSPISEQYRTIRTNIEFSSLDEDIRTMMITSAGPGEGKSTTTANLAVVFAQQGKRVLLIDADLRKPTVQYTFNVLNTRGLANVISQQTVLTDAVQESEVENLFILTSGPIPPNPSEMLGSKAMDRVIEEATTLFDIVIFDTPPLLAVTDAQILSNKCDGTVLVTQSKKTEKEQLLKAKELLQSAKGKILGVVLNKMNMKKLNDYYYYGS</sequence>
<evidence type="ECO:0000313" key="11">
    <source>
        <dbReference type="Proteomes" id="UP000657931"/>
    </source>
</evidence>
<keyword evidence="6" id="KW-0067">ATP-binding</keyword>
<keyword evidence="11" id="KW-1185">Reference proteome</keyword>
<evidence type="ECO:0000259" key="9">
    <source>
        <dbReference type="Pfam" id="PF13614"/>
    </source>
</evidence>
<keyword evidence="5 10" id="KW-0418">Kinase</keyword>
<gene>
    <name evidence="10" type="ORF">H9655_16495</name>
</gene>
<reference evidence="10 11" key="1">
    <citation type="submission" date="2020-08" db="EMBL/GenBank/DDBJ databases">
        <title>A Genomic Blueprint of the Chicken Gut Microbiome.</title>
        <authorList>
            <person name="Gilroy R."/>
            <person name="Ravi A."/>
            <person name="Getino M."/>
            <person name="Pursley I."/>
            <person name="Horton D.L."/>
            <person name="Alikhan N.-F."/>
            <person name="Baker D."/>
            <person name="Gharbi K."/>
            <person name="Hall N."/>
            <person name="Watson M."/>
            <person name="Adriaenssens E.M."/>
            <person name="Foster-Nyarko E."/>
            <person name="Jarju S."/>
            <person name="Secka A."/>
            <person name="Antonio M."/>
            <person name="Oren A."/>
            <person name="Chaudhuri R."/>
            <person name="La Ragione R.M."/>
            <person name="Hildebrand F."/>
            <person name="Pallen M.J."/>
        </authorList>
    </citation>
    <scope>NUCLEOTIDE SEQUENCE [LARGE SCALE GENOMIC DNA]</scope>
    <source>
        <strain evidence="10 11">Sa5YUA1</strain>
    </source>
</reference>
<comment type="similarity">
    <text evidence="1">Belongs to the CpsD/CapB family.</text>
</comment>
<dbReference type="NCBIfam" id="TIGR01007">
    <property type="entry name" value="eps_fam"/>
    <property type="match status" value="1"/>
</dbReference>
<keyword evidence="7" id="KW-0829">Tyrosine-protein kinase</keyword>
<feature type="domain" description="AAA" evidence="9">
    <location>
        <begin position="69"/>
        <end position="206"/>
    </location>
</feature>
<evidence type="ECO:0000256" key="1">
    <source>
        <dbReference type="ARBA" id="ARBA00007316"/>
    </source>
</evidence>
<protein>
    <recommendedName>
        <fullName evidence="2">non-specific protein-tyrosine kinase</fullName>
        <ecNumber evidence="2">2.7.10.2</ecNumber>
    </recommendedName>
</protein>
<evidence type="ECO:0000313" key="10">
    <source>
        <dbReference type="EMBL" id="MBD7938635.1"/>
    </source>
</evidence>
<evidence type="ECO:0000256" key="5">
    <source>
        <dbReference type="ARBA" id="ARBA00022777"/>
    </source>
</evidence>
<keyword evidence="3" id="KW-0808">Transferase</keyword>
<dbReference type="CDD" id="cd05387">
    <property type="entry name" value="BY-kinase"/>
    <property type="match status" value="1"/>
</dbReference>
<evidence type="ECO:0000256" key="3">
    <source>
        <dbReference type="ARBA" id="ARBA00022679"/>
    </source>
</evidence>
<comment type="caution">
    <text evidence="10">The sequence shown here is derived from an EMBL/GenBank/DDBJ whole genome shotgun (WGS) entry which is preliminary data.</text>
</comment>
<dbReference type="InterPro" id="IPR027417">
    <property type="entry name" value="P-loop_NTPase"/>
</dbReference>
<comment type="catalytic activity">
    <reaction evidence="8">
        <text>L-tyrosyl-[protein] + ATP = O-phospho-L-tyrosyl-[protein] + ADP + H(+)</text>
        <dbReference type="Rhea" id="RHEA:10596"/>
        <dbReference type="Rhea" id="RHEA-COMP:10136"/>
        <dbReference type="Rhea" id="RHEA-COMP:20101"/>
        <dbReference type="ChEBI" id="CHEBI:15378"/>
        <dbReference type="ChEBI" id="CHEBI:30616"/>
        <dbReference type="ChEBI" id="CHEBI:46858"/>
        <dbReference type="ChEBI" id="CHEBI:61978"/>
        <dbReference type="ChEBI" id="CHEBI:456216"/>
        <dbReference type="EC" id="2.7.10.2"/>
    </reaction>
</comment>
<accession>A0ABR8QSX5</accession>
<dbReference type="EC" id="2.7.10.2" evidence="2"/>
<evidence type="ECO:0000256" key="2">
    <source>
        <dbReference type="ARBA" id="ARBA00011903"/>
    </source>
</evidence>
<dbReference type="PANTHER" id="PTHR32309">
    <property type="entry name" value="TYROSINE-PROTEIN KINASE"/>
    <property type="match status" value="1"/>
</dbReference>
<dbReference type="Proteomes" id="UP000657931">
    <property type="component" value="Unassembled WGS sequence"/>
</dbReference>
<dbReference type="Gene3D" id="3.40.50.300">
    <property type="entry name" value="P-loop containing nucleotide triphosphate hydrolases"/>
    <property type="match status" value="1"/>
</dbReference>
<keyword evidence="4" id="KW-0547">Nucleotide-binding</keyword>
<dbReference type="SUPFAM" id="SSF52540">
    <property type="entry name" value="P-loop containing nucleoside triphosphate hydrolases"/>
    <property type="match status" value="1"/>
</dbReference>
<dbReference type="InterPro" id="IPR005702">
    <property type="entry name" value="Wzc-like_C"/>
</dbReference>
<dbReference type="PANTHER" id="PTHR32309:SF13">
    <property type="entry name" value="FERRIC ENTEROBACTIN TRANSPORT PROTEIN FEPE"/>
    <property type="match status" value="1"/>
</dbReference>
<name>A0ABR8QSX5_9BACI</name>
<dbReference type="InterPro" id="IPR050445">
    <property type="entry name" value="Bact_polysacc_biosynth/exp"/>
</dbReference>
<dbReference type="Pfam" id="PF13614">
    <property type="entry name" value="AAA_31"/>
    <property type="match status" value="1"/>
</dbReference>
<evidence type="ECO:0000256" key="8">
    <source>
        <dbReference type="ARBA" id="ARBA00051245"/>
    </source>
</evidence>
<dbReference type="EMBL" id="JACSQT010000009">
    <property type="protein sequence ID" value="MBD7938635.1"/>
    <property type="molecule type" value="Genomic_DNA"/>
</dbReference>
<evidence type="ECO:0000256" key="4">
    <source>
        <dbReference type="ARBA" id="ARBA00022741"/>
    </source>
</evidence>
<evidence type="ECO:0000256" key="7">
    <source>
        <dbReference type="ARBA" id="ARBA00023137"/>
    </source>
</evidence>
<proteinExistence type="inferred from homology"/>